<dbReference type="InterPro" id="IPR000748">
    <property type="entry name" value="PsdUridine_synth_RsuA/RluB/E/F"/>
</dbReference>
<evidence type="ECO:0000256" key="2">
    <source>
        <dbReference type="ARBA" id="ARBA00023235"/>
    </source>
</evidence>
<gene>
    <name evidence="4" type="ORF">METZ01_LOCUS5970</name>
</gene>
<dbReference type="InterPro" id="IPR050343">
    <property type="entry name" value="RsuA_PseudoU_synthase"/>
</dbReference>
<dbReference type="SUPFAM" id="SSF55174">
    <property type="entry name" value="Alpha-L RNA-binding motif"/>
    <property type="match status" value="1"/>
</dbReference>
<dbReference type="SUPFAM" id="SSF55120">
    <property type="entry name" value="Pseudouridine synthase"/>
    <property type="match status" value="1"/>
</dbReference>
<dbReference type="EMBL" id="UINC01000315">
    <property type="protein sequence ID" value="SUZ53116.1"/>
    <property type="molecule type" value="Genomic_DNA"/>
</dbReference>
<protein>
    <recommendedName>
        <fullName evidence="3">RNA-binding S4 domain-containing protein</fullName>
    </recommendedName>
</protein>
<dbReference type="InterPro" id="IPR006145">
    <property type="entry name" value="PsdUridine_synth_RsuA/RluA"/>
</dbReference>
<dbReference type="Gene3D" id="3.30.2350.10">
    <property type="entry name" value="Pseudouridine synthase"/>
    <property type="match status" value="1"/>
</dbReference>
<feature type="domain" description="RNA-binding S4" evidence="3">
    <location>
        <begin position="3"/>
        <end position="60"/>
    </location>
</feature>
<dbReference type="InterPro" id="IPR002942">
    <property type="entry name" value="S4_RNA-bd"/>
</dbReference>
<dbReference type="SMART" id="SM00363">
    <property type="entry name" value="S4"/>
    <property type="match status" value="1"/>
</dbReference>
<dbReference type="CDD" id="cd00165">
    <property type="entry name" value="S4"/>
    <property type="match status" value="1"/>
</dbReference>
<dbReference type="InterPro" id="IPR036986">
    <property type="entry name" value="S4_RNA-bd_sf"/>
</dbReference>
<dbReference type="InterPro" id="IPR020103">
    <property type="entry name" value="PsdUridine_synth_cat_dom_sf"/>
</dbReference>
<accession>A0A381NEV2</accession>
<dbReference type="GO" id="GO:0001522">
    <property type="term" value="P:pseudouridine synthesis"/>
    <property type="evidence" value="ECO:0007669"/>
    <property type="project" value="InterPro"/>
</dbReference>
<organism evidence="4">
    <name type="scientific">marine metagenome</name>
    <dbReference type="NCBI Taxonomy" id="408172"/>
    <lineage>
        <taxon>unclassified sequences</taxon>
        <taxon>metagenomes</taxon>
        <taxon>ecological metagenomes</taxon>
    </lineage>
</organism>
<evidence type="ECO:0000259" key="3">
    <source>
        <dbReference type="SMART" id="SM00363"/>
    </source>
</evidence>
<dbReference type="AlphaFoldDB" id="A0A381NEV2"/>
<evidence type="ECO:0000256" key="1">
    <source>
        <dbReference type="ARBA" id="ARBA00022884"/>
    </source>
</evidence>
<reference evidence="4" key="1">
    <citation type="submission" date="2018-05" db="EMBL/GenBank/DDBJ databases">
        <authorList>
            <person name="Lanie J.A."/>
            <person name="Ng W.-L."/>
            <person name="Kazmierczak K.M."/>
            <person name="Andrzejewski T.M."/>
            <person name="Davidsen T.M."/>
            <person name="Wayne K.J."/>
            <person name="Tettelin H."/>
            <person name="Glass J.I."/>
            <person name="Rusch D."/>
            <person name="Podicherti R."/>
            <person name="Tsui H.-C.T."/>
            <person name="Winkler M.E."/>
        </authorList>
    </citation>
    <scope>NUCLEOTIDE SEQUENCE</scope>
</reference>
<keyword evidence="1" id="KW-0694">RNA-binding</keyword>
<name>A0A381NEV2_9ZZZZ</name>
<dbReference type="NCBIfam" id="TIGR00093">
    <property type="entry name" value="pseudouridine synthase"/>
    <property type="match status" value="1"/>
</dbReference>
<proteinExistence type="predicted"/>
<dbReference type="PANTHER" id="PTHR47683:SF3">
    <property type="entry name" value="RIBOSOMAL LARGE SUBUNIT PSEUDOURIDINE SYNTHASE B"/>
    <property type="match status" value="1"/>
</dbReference>
<dbReference type="PROSITE" id="PS50889">
    <property type="entry name" value="S4"/>
    <property type="match status" value="1"/>
</dbReference>
<dbReference type="GO" id="GO:0003723">
    <property type="term" value="F:RNA binding"/>
    <property type="evidence" value="ECO:0007669"/>
    <property type="project" value="UniProtKB-KW"/>
</dbReference>
<evidence type="ECO:0000313" key="4">
    <source>
        <dbReference type="EMBL" id="SUZ53116.1"/>
    </source>
</evidence>
<keyword evidence="2" id="KW-0413">Isomerase</keyword>
<feature type="non-terminal residue" evidence="4">
    <location>
        <position position="1"/>
    </location>
</feature>
<dbReference type="Pfam" id="PF00849">
    <property type="entry name" value="PseudoU_synth_2"/>
    <property type="match status" value="1"/>
</dbReference>
<dbReference type="GO" id="GO:0009982">
    <property type="term" value="F:pseudouridine synthase activity"/>
    <property type="evidence" value="ECO:0007669"/>
    <property type="project" value="InterPro"/>
</dbReference>
<dbReference type="PANTHER" id="PTHR47683">
    <property type="entry name" value="PSEUDOURIDINE SYNTHASE FAMILY PROTEIN-RELATED"/>
    <property type="match status" value="1"/>
</dbReference>
<dbReference type="Pfam" id="PF01479">
    <property type="entry name" value="S4"/>
    <property type="match status" value="1"/>
</dbReference>
<sequence>VKVRIQKLLSSSGIASRRTIEKWIKKNRLIVDGKFAKIGQIVSGSEKFQLDGDLLAVKLHHTNHKYIIYNKPINEISSRSDPDKRPSIFDNLPKIENSRWISVGRLDVLTSGLLLFVTDGSLANALMHPSKQIIRRYAVRIHGNPKKTEINQLLNGIDLHDGVAAFESINIVGGSNTNEWFHVTVREGRNRIIRRMWKNIGYDVSRLIRIGYGPIELPRTLSVGKYKKLTEKQIEALYFVTNINR</sequence>
<dbReference type="Gene3D" id="3.10.290.10">
    <property type="entry name" value="RNA-binding S4 domain"/>
    <property type="match status" value="1"/>
</dbReference>